<dbReference type="Gene3D" id="3.20.130.10">
    <property type="entry name" value="Fe-S hydro-lyase, tartrate dehydratase beta-type, catalytic domain"/>
    <property type="match status" value="1"/>
</dbReference>
<dbReference type="SUPFAM" id="SSF117457">
    <property type="entry name" value="FumA C-terminal domain-like"/>
    <property type="match status" value="1"/>
</dbReference>
<evidence type="ECO:0000256" key="1">
    <source>
        <dbReference type="ARBA" id="ARBA00008876"/>
    </source>
</evidence>
<evidence type="ECO:0000313" key="4">
    <source>
        <dbReference type="EMBL" id="HGG99537.1"/>
    </source>
</evidence>
<dbReference type="GO" id="GO:0016836">
    <property type="term" value="F:hydro-lyase activity"/>
    <property type="evidence" value="ECO:0007669"/>
    <property type="project" value="InterPro"/>
</dbReference>
<sequence length="185" mass="20124">MSFCKAQGSRVMIKIETPIDKKTVEKLKVGDMVLINGYVYTARDAAHKKLVELIENKAPLPIPLEGQIIYYAGPTPAPPNRVIGSAGPTTSSRMDPYTPLLLSLGLKGMIGKGQRSDEVKKAIKKFKAVYFLATGGAGALLSKHIISVEEVTFLELGPESIKRLLLKDFPVIVAVDCHCGDIFKK</sequence>
<accession>A0A7C4AJE4</accession>
<protein>
    <submittedName>
        <fullName evidence="4">TRZ/ATZ family protein</fullName>
    </submittedName>
</protein>
<organism evidence="4">
    <name type="scientific">Thermodesulfovibrio aggregans</name>
    <dbReference type="NCBI Taxonomy" id="86166"/>
    <lineage>
        <taxon>Bacteria</taxon>
        <taxon>Pseudomonadati</taxon>
        <taxon>Nitrospirota</taxon>
        <taxon>Thermodesulfovibrionia</taxon>
        <taxon>Thermodesulfovibrionales</taxon>
        <taxon>Thermodesulfovibrionaceae</taxon>
        <taxon>Thermodesulfovibrio</taxon>
    </lineage>
</organism>
<dbReference type="NCBIfam" id="TIGR00723">
    <property type="entry name" value="ttdB_fumA_fumB"/>
    <property type="match status" value="1"/>
</dbReference>
<evidence type="ECO:0000259" key="3">
    <source>
        <dbReference type="Pfam" id="PF05683"/>
    </source>
</evidence>
<dbReference type="Pfam" id="PF05683">
    <property type="entry name" value="Fumerase_C"/>
    <property type="match status" value="1"/>
</dbReference>
<comment type="caution">
    <text evidence="4">The sequence shown here is derived from an EMBL/GenBank/DDBJ whole genome shotgun (WGS) entry which is preliminary data.</text>
</comment>
<gene>
    <name evidence="4" type="ORF">ENV75_03685</name>
</gene>
<reference evidence="4" key="1">
    <citation type="journal article" date="2020" name="mSystems">
        <title>Genome- and Community-Level Interaction Insights into Carbon Utilization and Element Cycling Functions of Hydrothermarchaeota in Hydrothermal Sediment.</title>
        <authorList>
            <person name="Zhou Z."/>
            <person name="Liu Y."/>
            <person name="Xu W."/>
            <person name="Pan J."/>
            <person name="Luo Z.H."/>
            <person name="Li M."/>
        </authorList>
    </citation>
    <scope>NUCLEOTIDE SEQUENCE [LARGE SCALE GENOMIC DNA]</scope>
    <source>
        <strain evidence="4">SpSt-788</strain>
    </source>
</reference>
<dbReference type="EMBL" id="DTHO01000037">
    <property type="protein sequence ID" value="HGG99537.1"/>
    <property type="molecule type" value="Genomic_DNA"/>
</dbReference>
<dbReference type="InterPro" id="IPR036660">
    <property type="entry name" value="Fe-S_hydroAse_TtdB_cat_sf"/>
</dbReference>
<dbReference type="InterPro" id="IPR004647">
    <property type="entry name" value="Fe-S_hydro-lyase_TtdB-typ_cat"/>
</dbReference>
<dbReference type="PANTHER" id="PTHR43351:SF2">
    <property type="entry name" value="L(+)-TARTRATE DEHYDRATASE SUBUNIT BETA-RELATED"/>
    <property type="match status" value="1"/>
</dbReference>
<comment type="similarity">
    <text evidence="1">Belongs to the class-I fumarase family.</text>
</comment>
<dbReference type="AlphaFoldDB" id="A0A7C4AJE4"/>
<proteinExistence type="inferred from homology"/>
<feature type="domain" description="Fe-S hydro-lyase tartrate dehydratase beta-type catalytic" evidence="3">
    <location>
        <begin position="9"/>
        <end position="185"/>
    </location>
</feature>
<name>A0A7C4AJE4_9BACT</name>
<dbReference type="PANTHER" id="PTHR43351">
    <property type="entry name" value="L(+)-TARTRATE DEHYDRATASE SUBUNIT BETA"/>
    <property type="match status" value="1"/>
</dbReference>
<evidence type="ECO:0000256" key="2">
    <source>
        <dbReference type="ARBA" id="ARBA00023239"/>
    </source>
</evidence>
<keyword evidence="2" id="KW-0456">Lyase</keyword>